<dbReference type="InterPro" id="IPR001282">
    <property type="entry name" value="G6P_DH"/>
</dbReference>
<accession>A0ABN0UF71</accession>
<reference evidence="11 12" key="1">
    <citation type="journal article" date="2019" name="Int. J. Syst. Evol. Microbiol.">
        <title>The Global Catalogue of Microorganisms (GCM) 10K type strain sequencing project: providing services to taxonomists for standard genome sequencing and annotation.</title>
        <authorList>
            <consortium name="The Broad Institute Genomics Platform"/>
            <consortium name="The Broad Institute Genome Sequencing Center for Infectious Disease"/>
            <person name="Wu L."/>
            <person name="Ma J."/>
        </authorList>
    </citation>
    <scope>NUCLEOTIDE SEQUENCE [LARGE SCALE GENOMIC DNA]</scope>
    <source>
        <strain evidence="11 12">JCM 16242</strain>
    </source>
</reference>
<feature type="domain" description="Glucose-6-phosphate dehydrogenase C-terminal" evidence="10">
    <location>
        <begin position="185"/>
        <end position="453"/>
    </location>
</feature>
<dbReference type="PRINTS" id="PR00079">
    <property type="entry name" value="G6PDHDRGNASE"/>
</dbReference>
<evidence type="ECO:0000256" key="7">
    <source>
        <dbReference type="HAMAP-Rule" id="MF_00966"/>
    </source>
</evidence>
<comment type="catalytic activity">
    <reaction evidence="7">
        <text>D-glucose 6-phosphate + NADP(+) = 6-phospho-D-glucono-1,5-lactone + NADPH + H(+)</text>
        <dbReference type="Rhea" id="RHEA:15841"/>
        <dbReference type="ChEBI" id="CHEBI:15378"/>
        <dbReference type="ChEBI" id="CHEBI:57783"/>
        <dbReference type="ChEBI" id="CHEBI:57955"/>
        <dbReference type="ChEBI" id="CHEBI:58349"/>
        <dbReference type="ChEBI" id="CHEBI:61548"/>
        <dbReference type="EC" id="1.1.1.49"/>
    </reaction>
</comment>
<dbReference type="NCBIfam" id="TIGR00871">
    <property type="entry name" value="zwf"/>
    <property type="match status" value="1"/>
</dbReference>
<comment type="similarity">
    <text evidence="2 7">Belongs to the glucose-6-phosphate dehydrogenase family.</text>
</comment>
<dbReference type="InterPro" id="IPR036291">
    <property type="entry name" value="NAD(P)-bd_dom_sf"/>
</dbReference>
<evidence type="ECO:0000256" key="8">
    <source>
        <dbReference type="SAM" id="MobiDB-lite"/>
    </source>
</evidence>
<keyword evidence="12" id="KW-1185">Reference proteome</keyword>
<evidence type="ECO:0000259" key="9">
    <source>
        <dbReference type="Pfam" id="PF00479"/>
    </source>
</evidence>
<keyword evidence="3 7" id="KW-0313">Glucose metabolism</keyword>
<organism evidence="11 12">
    <name type="scientific">Rhodanobacter caeni</name>
    <dbReference type="NCBI Taxonomy" id="657654"/>
    <lineage>
        <taxon>Bacteria</taxon>
        <taxon>Pseudomonadati</taxon>
        <taxon>Pseudomonadota</taxon>
        <taxon>Gammaproteobacteria</taxon>
        <taxon>Lysobacterales</taxon>
        <taxon>Rhodanobacteraceae</taxon>
        <taxon>Rhodanobacter</taxon>
    </lineage>
</organism>
<name>A0ABN0UF71_9GAMM</name>
<evidence type="ECO:0000256" key="3">
    <source>
        <dbReference type="ARBA" id="ARBA00022526"/>
    </source>
</evidence>
<evidence type="ECO:0000256" key="2">
    <source>
        <dbReference type="ARBA" id="ARBA00009975"/>
    </source>
</evidence>
<dbReference type="SUPFAM" id="SSF55347">
    <property type="entry name" value="Glyceraldehyde-3-phosphate dehydrogenase-like, C-terminal domain"/>
    <property type="match status" value="1"/>
</dbReference>
<feature type="domain" description="Glucose-6-phosphate dehydrogenase NAD-binding" evidence="9">
    <location>
        <begin position="10"/>
        <end position="182"/>
    </location>
</feature>
<dbReference type="PROSITE" id="PS00069">
    <property type="entry name" value="G6P_DEHYDROGENASE"/>
    <property type="match status" value="1"/>
</dbReference>
<evidence type="ECO:0000256" key="1">
    <source>
        <dbReference type="ARBA" id="ARBA00004937"/>
    </source>
</evidence>
<gene>
    <name evidence="11" type="primary">zwf_2</name>
    <name evidence="7" type="synonym">zwf</name>
    <name evidence="11" type="ORF">GCM10009126_12570</name>
</gene>
<protein>
    <recommendedName>
        <fullName evidence="7">Glucose-6-phosphate 1-dehydrogenase</fullName>
        <shortName evidence="7">G6PD</shortName>
        <ecNumber evidence="7">1.1.1.49</ecNumber>
    </recommendedName>
</protein>
<dbReference type="Gene3D" id="3.30.360.10">
    <property type="entry name" value="Dihydrodipicolinate Reductase, domain 2"/>
    <property type="match status" value="1"/>
</dbReference>
<evidence type="ECO:0000256" key="5">
    <source>
        <dbReference type="ARBA" id="ARBA00023002"/>
    </source>
</evidence>
<evidence type="ECO:0000256" key="6">
    <source>
        <dbReference type="ARBA" id="ARBA00023277"/>
    </source>
</evidence>
<comment type="caution">
    <text evidence="7">Lacks conserved residue(s) required for the propagation of feature annotation.</text>
</comment>
<dbReference type="EC" id="1.1.1.49" evidence="7"/>
<comment type="caution">
    <text evidence="11">The sequence shown here is derived from an EMBL/GenBank/DDBJ whole genome shotgun (WGS) entry which is preliminary data.</text>
</comment>
<feature type="region of interest" description="Disordered" evidence="8">
    <location>
        <begin position="445"/>
        <end position="468"/>
    </location>
</feature>
<dbReference type="SUPFAM" id="SSF51735">
    <property type="entry name" value="NAD(P)-binding Rossmann-fold domains"/>
    <property type="match status" value="1"/>
</dbReference>
<evidence type="ECO:0000313" key="11">
    <source>
        <dbReference type="EMBL" id="GAA0248551.1"/>
    </source>
</evidence>
<dbReference type="PANTHER" id="PTHR23429:SF0">
    <property type="entry name" value="GLUCOSE-6-PHOSPHATE 1-DEHYDROGENASE"/>
    <property type="match status" value="1"/>
</dbReference>
<feature type="binding site" evidence="7">
    <location>
        <position position="230"/>
    </location>
    <ligand>
        <name>substrate</name>
    </ligand>
</feature>
<evidence type="ECO:0000313" key="12">
    <source>
        <dbReference type="Proteomes" id="UP001500657"/>
    </source>
</evidence>
<evidence type="ECO:0000256" key="4">
    <source>
        <dbReference type="ARBA" id="ARBA00022857"/>
    </source>
</evidence>
<proteinExistence type="inferred from homology"/>
<keyword evidence="6 7" id="KW-0119">Carbohydrate metabolism</keyword>
<dbReference type="EMBL" id="BAAAFO010000002">
    <property type="protein sequence ID" value="GAA0248551.1"/>
    <property type="molecule type" value="Genomic_DNA"/>
</dbReference>
<dbReference type="Proteomes" id="UP001500657">
    <property type="component" value="Unassembled WGS sequence"/>
</dbReference>
<keyword evidence="4 7" id="KW-0521">NADP</keyword>
<comment type="pathway">
    <text evidence="1 7">Carbohydrate degradation; pentose phosphate pathway; D-ribulose 5-phosphate from D-glucose 6-phosphate (oxidative stage): step 1/3.</text>
</comment>
<feature type="active site" description="Proton acceptor" evidence="7">
    <location>
        <position position="235"/>
    </location>
</feature>
<feature type="binding site" evidence="7">
    <location>
        <position position="143"/>
    </location>
    <ligand>
        <name>NADP(+)</name>
        <dbReference type="ChEBI" id="CHEBI:58349"/>
    </ligand>
</feature>
<dbReference type="HAMAP" id="MF_00966">
    <property type="entry name" value="G6PD"/>
    <property type="match status" value="1"/>
</dbReference>
<feature type="binding site" evidence="7">
    <location>
        <position position="321"/>
    </location>
    <ligand>
        <name>substrate</name>
    </ligand>
</feature>
<dbReference type="InterPro" id="IPR022675">
    <property type="entry name" value="G6P_DH_C"/>
</dbReference>
<dbReference type="Pfam" id="PF00479">
    <property type="entry name" value="G6PD_N"/>
    <property type="match status" value="1"/>
</dbReference>
<dbReference type="Pfam" id="PF02781">
    <property type="entry name" value="G6PD_C"/>
    <property type="match status" value="1"/>
</dbReference>
<dbReference type="PANTHER" id="PTHR23429">
    <property type="entry name" value="GLUCOSE-6-PHOSPHATE 1-DEHYDROGENASE G6PD"/>
    <property type="match status" value="1"/>
</dbReference>
<evidence type="ECO:0000259" key="10">
    <source>
        <dbReference type="Pfam" id="PF02781"/>
    </source>
</evidence>
<dbReference type="InterPro" id="IPR019796">
    <property type="entry name" value="G6P_DH_AS"/>
</dbReference>
<dbReference type="RefSeq" id="WP_343881320.1">
    <property type="nucleotide sequence ID" value="NZ_BAAAFO010000002.1"/>
</dbReference>
<comment type="function">
    <text evidence="7">Catalyzes the oxidation of glucose 6-phosphate to 6-phosphogluconolactone.</text>
</comment>
<keyword evidence="5 7" id="KW-0560">Oxidoreductase</keyword>
<dbReference type="Gene3D" id="3.40.50.720">
    <property type="entry name" value="NAD(P)-binding Rossmann-like Domain"/>
    <property type="match status" value="1"/>
</dbReference>
<dbReference type="InterPro" id="IPR022674">
    <property type="entry name" value="G6P_DH_NAD-bd"/>
</dbReference>
<feature type="binding site" evidence="7">
    <location>
        <position position="173"/>
    </location>
    <ligand>
        <name>substrate</name>
    </ligand>
</feature>
<feature type="binding site" evidence="7">
    <location>
        <position position="211"/>
    </location>
    <ligand>
        <name>substrate</name>
    </ligand>
</feature>
<dbReference type="PIRSF" id="PIRSF000110">
    <property type="entry name" value="G6PD"/>
    <property type="match status" value="1"/>
</dbReference>
<feature type="binding site" evidence="7">
    <location>
        <position position="177"/>
    </location>
    <ligand>
        <name>substrate</name>
    </ligand>
</feature>
<sequence length="468" mass="51645">MPISRSDALVFFGATGDLAYKKIFPALQAMIQRDGLDLPIICIAHSGWTLEQLRQRAHDSLAHAAKAQGATVDEAAFAKLAANLRYVDGDYNDPATFTALKQALGNAQRPLHYLAIPPSLFGVVARSLKRAGCADQARIVVEKPFGRDLASARKLNATLHEVFPEPSIFRIDHYLGKEPVQNLLYFRFANTVFEPVWNHHYVDSVQITMAEQFGVDGRGSFYEGVGAIRDVLQNHLLQVTSLLAMDAPVGNDPASLNAEKLRLFRAMRPLEPADVVRGQFAGYRDVEGVAPDSDVETFVALRLYIDTWRWAGVPFYIRAGKNLPITTTEVMVDMKTPPMSIFDDIQAAQSNYFRFRLSPEVVIAEGARVKRPGEAMRGNPVELVARHDTTPEKSPYERLLGDAIRGDNSLFTSDECVEAAWAVVDRVLNHQNPVQPYAPGSWGPAGAAHVVTSPEGWHDPQAETSEPC</sequence>